<dbReference type="KEGG" id="tcm:HL41_02495"/>
<dbReference type="PANTHER" id="PTHR34857">
    <property type="entry name" value="SLL0384 PROTEIN"/>
    <property type="match status" value="1"/>
</dbReference>
<feature type="transmembrane region" description="Helical" evidence="6">
    <location>
        <begin position="62"/>
        <end position="84"/>
    </location>
</feature>
<organism evidence="7 8">
    <name type="scientific">Thermodesulfobacterium commune DSM 2178</name>
    <dbReference type="NCBI Taxonomy" id="289377"/>
    <lineage>
        <taxon>Bacteria</taxon>
        <taxon>Pseudomonadati</taxon>
        <taxon>Thermodesulfobacteriota</taxon>
        <taxon>Thermodesulfobacteria</taxon>
        <taxon>Thermodesulfobacteriales</taxon>
        <taxon>Thermodesulfobacteriaceae</taxon>
        <taxon>Thermodesulfobacterium</taxon>
    </lineage>
</organism>
<dbReference type="PaxDb" id="289377-HL41_02495"/>
<keyword evidence="4 6" id="KW-1133">Transmembrane helix</keyword>
<dbReference type="STRING" id="289377.HL41_02495"/>
<dbReference type="GO" id="GO:0006824">
    <property type="term" value="P:cobalt ion transport"/>
    <property type="evidence" value="ECO:0007669"/>
    <property type="project" value="InterPro"/>
</dbReference>
<evidence type="ECO:0000313" key="8">
    <source>
        <dbReference type="Proteomes" id="UP000028481"/>
    </source>
</evidence>
<dbReference type="eggNOG" id="COG0619">
    <property type="taxonomic scope" value="Bacteria"/>
</dbReference>
<dbReference type="HOGENOM" id="CLU_056469_1_3_0"/>
<name>A0A075WYN3_9BACT</name>
<evidence type="ECO:0000256" key="6">
    <source>
        <dbReference type="SAM" id="Phobius"/>
    </source>
</evidence>
<dbReference type="GO" id="GO:0043190">
    <property type="term" value="C:ATP-binding cassette (ABC) transporter complex"/>
    <property type="evidence" value="ECO:0007669"/>
    <property type="project" value="InterPro"/>
</dbReference>
<dbReference type="OrthoDB" id="4533at2"/>
<dbReference type="Proteomes" id="UP000028481">
    <property type="component" value="Chromosome"/>
</dbReference>
<dbReference type="InterPro" id="IPR051611">
    <property type="entry name" value="ECF_transporter_component"/>
</dbReference>
<dbReference type="RefSeq" id="WP_038061127.1">
    <property type="nucleotide sequence ID" value="NZ_CP008796.1"/>
</dbReference>
<evidence type="ECO:0000313" key="7">
    <source>
        <dbReference type="EMBL" id="AIH03752.1"/>
    </source>
</evidence>
<proteinExistence type="predicted"/>
<gene>
    <name evidence="7" type="ORF">HL41_02495</name>
</gene>
<keyword evidence="3 6" id="KW-0812">Transmembrane</keyword>
<keyword evidence="5 6" id="KW-0472">Membrane</keyword>
<sequence>MHLEVFAEGRSLLHILDPRVKLVSFIVFVIFCVGAKGFLHPFVYFLIGFGLVFLAKLEFKKVLARLFPANVFLVFFWVFIPFMYKSNPYLIETPYLKISAEGVYQALLITLKCNAILMATIALLGTSNVFMLAHALLHFKVPAKLVTVFFVFYRYITVLHEEYLKIKRAALARGFVPKNSLQTYKTYGYLVAFLLIKSFERSEEVYRAMLARGFKGFFPILNHFYLKPVDLFFGIFFLTAIFLIFFF</sequence>
<accession>A0A075WYN3</accession>
<dbReference type="CDD" id="cd16914">
    <property type="entry name" value="EcfT"/>
    <property type="match status" value="1"/>
</dbReference>
<keyword evidence="8" id="KW-1185">Reference proteome</keyword>
<evidence type="ECO:0000256" key="4">
    <source>
        <dbReference type="ARBA" id="ARBA00022989"/>
    </source>
</evidence>
<comment type="subcellular location">
    <subcellularLocation>
        <location evidence="1">Cell membrane</location>
        <topology evidence="1">Multi-pass membrane protein</topology>
    </subcellularLocation>
</comment>
<dbReference type="AlphaFoldDB" id="A0A075WYN3"/>
<dbReference type="EMBL" id="CP008796">
    <property type="protein sequence ID" value="AIH03752.1"/>
    <property type="molecule type" value="Genomic_DNA"/>
</dbReference>
<protein>
    <submittedName>
        <fullName evidence="7">Cobalt ABC transporter permease</fullName>
    </submittedName>
</protein>
<evidence type="ECO:0000256" key="5">
    <source>
        <dbReference type="ARBA" id="ARBA00023136"/>
    </source>
</evidence>
<reference evidence="7 8" key="1">
    <citation type="journal article" date="2015" name="Genome Announc.">
        <title>Genome Sequence of a Sulfate-Reducing Thermophilic Bacterium, Thermodesulfobacterium commune DSM 2178T (Phylum Thermodesulfobacteria).</title>
        <authorList>
            <person name="Bhatnagar S."/>
            <person name="Badger J.H."/>
            <person name="Madupu R."/>
            <person name="Khouri H.M."/>
            <person name="O'Connor E.M."/>
            <person name="Robb F.T."/>
            <person name="Ward N.L."/>
            <person name="Eisen J.A."/>
        </authorList>
    </citation>
    <scope>NUCLEOTIDE SEQUENCE [LARGE SCALE GENOMIC DNA]</scope>
    <source>
        <strain evidence="7 8">DSM 2178</strain>
    </source>
</reference>
<keyword evidence="2" id="KW-1003">Cell membrane</keyword>
<evidence type="ECO:0000256" key="2">
    <source>
        <dbReference type="ARBA" id="ARBA00022475"/>
    </source>
</evidence>
<dbReference type="NCBIfam" id="TIGR02454">
    <property type="entry name" value="ECF_T_CbiQ"/>
    <property type="match status" value="1"/>
</dbReference>
<feature type="transmembrane region" description="Helical" evidence="6">
    <location>
        <begin position="22"/>
        <end position="55"/>
    </location>
</feature>
<evidence type="ECO:0000256" key="1">
    <source>
        <dbReference type="ARBA" id="ARBA00004651"/>
    </source>
</evidence>
<evidence type="ECO:0000256" key="3">
    <source>
        <dbReference type="ARBA" id="ARBA00022692"/>
    </source>
</evidence>
<dbReference type="InterPro" id="IPR003339">
    <property type="entry name" value="ABC/ECF_trnsptr_transmembrane"/>
</dbReference>
<dbReference type="InterPro" id="IPR012809">
    <property type="entry name" value="ECF_CbiQ"/>
</dbReference>
<dbReference type="PANTHER" id="PTHR34857:SF2">
    <property type="entry name" value="SLL0384 PROTEIN"/>
    <property type="match status" value="1"/>
</dbReference>
<dbReference type="Pfam" id="PF02361">
    <property type="entry name" value="CbiQ"/>
    <property type="match status" value="1"/>
</dbReference>
<feature type="transmembrane region" description="Helical" evidence="6">
    <location>
        <begin position="224"/>
        <end position="246"/>
    </location>
</feature>